<gene>
    <name evidence="1" type="ORF">CQW29_12270</name>
</gene>
<evidence type="ECO:0000313" key="2">
    <source>
        <dbReference type="Proteomes" id="UP000239181"/>
    </source>
</evidence>
<dbReference type="Proteomes" id="UP000239181">
    <property type="component" value="Unassembled WGS sequence"/>
</dbReference>
<protein>
    <submittedName>
        <fullName evidence="1">Type VI secretion system tube protein Hcp</fullName>
    </submittedName>
</protein>
<dbReference type="PANTHER" id="PTHR34319:SF6">
    <property type="entry name" value="MAJOR EXPORTED PROTEIN"/>
    <property type="match status" value="1"/>
</dbReference>
<organism evidence="1 2">
    <name type="scientific">Pantoea coffeiphila</name>
    <dbReference type="NCBI Taxonomy" id="1465635"/>
    <lineage>
        <taxon>Bacteria</taxon>
        <taxon>Pseudomonadati</taxon>
        <taxon>Pseudomonadota</taxon>
        <taxon>Gammaproteobacteria</taxon>
        <taxon>Enterobacterales</taxon>
        <taxon>Erwiniaceae</taxon>
        <taxon>Pantoea</taxon>
    </lineage>
</organism>
<comment type="caution">
    <text evidence="1">The sequence shown here is derived from an EMBL/GenBank/DDBJ whole genome shotgun (WGS) entry which is preliminary data.</text>
</comment>
<dbReference type="InterPro" id="IPR036624">
    <property type="entry name" value="Hcp1-lik_sf"/>
</dbReference>
<evidence type="ECO:0000313" key="1">
    <source>
        <dbReference type="EMBL" id="PRD15232.1"/>
    </source>
</evidence>
<sequence length="163" mass="18678">MATPAYLWIKDDIGNNIVGSVNVTGREGSIEILGFSHDITLPIDVSNGKITAPRIHSPFCFDKNIDSSTPYLYKALCCGQKLKSAEIKFYNINYAGQEVEYFSILMEKVNVVSMIPIMYDIKTSYGEKHNHLEYVELRYEKITWHYMDGNIIHSDSWNERKTA</sequence>
<keyword evidence="2" id="KW-1185">Reference proteome</keyword>
<accession>A0A2S9IBS5</accession>
<dbReference type="Gene3D" id="2.30.110.20">
    <property type="entry name" value="Hcp1-like"/>
    <property type="match status" value="1"/>
</dbReference>
<dbReference type="NCBIfam" id="TIGR03344">
    <property type="entry name" value="VI_effect_Hcp1"/>
    <property type="match status" value="1"/>
</dbReference>
<dbReference type="AlphaFoldDB" id="A0A2S9IBS5"/>
<name>A0A2S9IBS5_9GAMM</name>
<dbReference type="RefSeq" id="WP_105593011.1">
    <property type="nucleotide sequence ID" value="NZ_PDET01000007.1"/>
</dbReference>
<dbReference type="EMBL" id="PDET01000007">
    <property type="protein sequence ID" value="PRD15232.1"/>
    <property type="molecule type" value="Genomic_DNA"/>
</dbReference>
<proteinExistence type="predicted"/>
<dbReference type="OrthoDB" id="5674026at2"/>
<reference evidence="1 2" key="1">
    <citation type="submission" date="2017-10" db="EMBL/GenBank/DDBJ databases">
        <title>Draft genome of two endophytic bacteria isolated from 'guarana' Paullinia cupana (Mart.) Ducke.</title>
        <authorList>
            <person name="Siqueira K.A."/>
            <person name="Liotti R.G."/>
            <person name="Mendes T.A."/>
            <person name="Soares M.A."/>
        </authorList>
    </citation>
    <scope>NUCLEOTIDE SEQUENCE [LARGE SCALE GENOMIC DNA]</scope>
    <source>
        <strain evidence="1 2">342</strain>
    </source>
</reference>
<dbReference type="InterPro" id="IPR052947">
    <property type="entry name" value="T6SS_Hcp1_domain"/>
</dbReference>
<dbReference type="SUPFAM" id="SSF141452">
    <property type="entry name" value="Hcp1-like"/>
    <property type="match status" value="1"/>
</dbReference>
<dbReference type="PANTHER" id="PTHR34319">
    <property type="entry name" value="MAJOR EXPORTED PROTEIN"/>
    <property type="match status" value="1"/>
</dbReference>
<dbReference type="InterPro" id="IPR008514">
    <property type="entry name" value="T6SS_Hcp"/>
</dbReference>
<dbReference type="Pfam" id="PF05638">
    <property type="entry name" value="T6SS_HCP"/>
    <property type="match status" value="1"/>
</dbReference>